<dbReference type="STRING" id="34720.A0A195F7Z3"/>
<dbReference type="Proteomes" id="UP000078541">
    <property type="component" value="Unassembled WGS sequence"/>
</dbReference>
<evidence type="ECO:0000313" key="1">
    <source>
        <dbReference type="EMBL" id="KYN36735.1"/>
    </source>
</evidence>
<proteinExistence type="predicted"/>
<gene>
    <name evidence="1" type="ORF">ALC56_08526</name>
</gene>
<protein>
    <submittedName>
        <fullName evidence="1">Uncharacterized protein</fullName>
    </submittedName>
</protein>
<sequence length="211" mass="23620">MRIVFRVVHERQTGRKPGMLPYIRTGGRGEGGAGVFCLSNIKELVANFLPSPSRPPLVQDYDDRYRTSERCTKDGANTDDDLRQIAGLERVRRVCKRRAARGGCTAPTFRGEAGDPIAMHHPVLYQQLPAIAAPTRPPRNFSSLLPSPSLSLSLSLSLSPSLFLFLFHRRALSLPPQLVLSRFVFRPRVFLRSVELFRLSPLVVVYLLSLP</sequence>
<dbReference type="EMBL" id="KQ981727">
    <property type="protein sequence ID" value="KYN36735.1"/>
    <property type="molecule type" value="Genomic_DNA"/>
</dbReference>
<accession>A0A195F7Z3</accession>
<evidence type="ECO:0000313" key="2">
    <source>
        <dbReference type="Proteomes" id="UP000078541"/>
    </source>
</evidence>
<reference evidence="1 2" key="1">
    <citation type="submission" date="2016-03" db="EMBL/GenBank/DDBJ databases">
        <title>Trachymyrmex septentrionalis WGS genome.</title>
        <authorList>
            <person name="Nygaard S."/>
            <person name="Hu H."/>
            <person name="Boomsma J."/>
            <person name="Zhang G."/>
        </authorList>
    </citation>
    <scope>NUCLEOTIDE SEQUENCE [LARGE SCALE GENOMIC DNA]</scope>
    <source>
        <strain evidence="1">Tsep2-gDNA-1</strain>
        <tissue evidence="1">Whole body</tissue>
    </source>
</reference>
<keyword evidence="2" id="KW-1185">Reference proteome</keyword>
<name>A0A195F7Z3_9HYME</name>
<dbReference type="AlphaFoldDB" id="A0A195F7Z3"/>
<organism evidence="1 2">
    <name type="scientific">Trachymyrmex septentrionalis</name>
    <dbReference type="NCBI Taxonomy" id="34720"/>
    <lineage>
        <taxon>Eukaryota</taxon>
        <taxon>Metazoa</taxon>
        <taxon>Ecdysozoa</taxon>
        <taxon>Arthropoda</taxon>
        <taxon>Hexapoda</taxon>
        <taxon>Insecta</taxon>
        <taxon>Pterygota</taxon>
        <taxon>Neoptera</taxon>
        <taxon>Endopterygota</taxon>
        <taxon>Hymenoptera</taxon>
        <taxon>Apocrita</taxon>
        <taxon>Aculeata</taxon>
        <taxon>Formicoidea</taxon>
        <taxon>Formicidae</taxon>
        <taxon>Myrmicinae</taxon>
        <taxon>Trachymyrmex</taxon>
    </lineage>
</organism>